<gene>
    <name evidence="1" type="ORF">CYCCA115_LOCUS6611</name>
</gene>
<keyword evidence="2" id="KW-1185">Reference proteome</keyword>
<comment type="caution">
    <text evidence="1">The sequence shown here is derived from an EMBL/GenBank/DDBJ whole genome shotgun (WGS) entry which is preliminary data.</text>
</comment>
<name>A0AAD2CWQ2_9STRA</name>
<dbReference type="AlphaFoldDB" id="A0AAD2CWQ2"/>
<accession>A0AAD2CWQ2</accession>
<organism evidence="1 2">
    <name type="scientific">Cylindrotheca closterium</name>
    <dbReference type="NCBI Taxonomy" id="2856"/>
    <lineage>
        <taxon>Eukaryota</taxon>
        <taxon>Sar</taxon>
        <taxon>Stramenopiles</taxon>
        <taxon>Ochrophyta</taxon>
        <taxon>Bacillariophyta</taxon>
        <taxon>Bacillariophyceae</taxon>
        <taxon>Bacillariophycidae</taxon>
        <taxon>Bacillariales</taxon>
        <taxon>Bacillariaceae</taxon>
        <taxon>Cylindrotheca</taxon>
    </lineage>
</organism>
<proteinExistence type="predicted"/>
<reference evidence="1" key="1">
    <citation type="submission" date="2023-08" db="EMBL/GenBank/DDBJ databases">
        <authorList>
            <person name="Audoor S."/>
            <person name="Bilcke G."/>
        </authorList>
    </citation>
    <scope>NUCLEOTIDE SEQUENCE</scope>
</reference>
<evidence type="ECO:0000313" key="2">
    <source>
        <dbReference type="Proteomes" id="UP001295423"/>
    </source>
</evidence>
<protein>
    <submittedName>
        <fullName evidence="1">Uncharacterized protein</fullName>
    </submittedName>
</protein>
<sequence length="354" mass="39625">MTGQLIESFEVESSASSLRDALLVGVVEDSSSTMRQNSCWYPNYVCWPSILLRARTIGMALAGVMVFMLLISAFPTRSSSAATLNEELQSQASPVALLPPYDDFDDDDEITAPAFLIGDISSSICNVWTGHGDLGLKPFGEEIDRTFCEKQQEEEGLENWMESLKYSEVLRCYNMNYRWCFVNELPEGLDSGILGGSVNSDIADLQSKCVFQFYDHQGILYSTSGQRMPKAFNSKCSHNLISELWHSVNPISGCGIEHRYRFCDNEGNVDWDKLNGPGPFNCREFDAVDVYQMGSADESGMEDLCKAQAKGCAKSIQQACKDGKYHEELLDPMSEECMNFVYFMDYDQICIDSP</sequence>
<dbReference type="EMBL" id="CAKOGP040000801">
    <property type="protein sequence ID" value="CAJ1939488.1"/>
    <property type="molecule type" value="Genomic_DNA"/>
</dbReference>
<dbReference type="Proteomes" id="UP001295423">
    <property type="component" value="Unassembled WGS sequence"/>
</dbReference>
<evidence type="ECO:0000313" key="1">
    <source>
        <dbReference type="EMBL" id="CAJ1939488.1"/>
    </source>
</evidence>